<dbReference type="SMART" id="SM00318">
    <property type="entry name" value="SNc"/>
    <property type="match status" value="1"/>
</dbReference>
<proteinExistence type="predicted"/>
<accession>A0A1J5SWX8</accession>
<feature type="region of interest" description="Disordered" evidence="4">
    <location>
        <begin position="151"/>
        <end position="183"/>
    </location>
</feature>
<dbReference type="PANTHER" id="PTHR12302:SF3">
    <property type="entry name" value="SERINE_THREONINE-PROTEIN KINASE 31"/>
    <property type="match status" value="1"/>
</dbReference>
<protein>
    <submittedName>
        <fullName evidence="6">SPBc2 prophage-derived endonuclease YokF</fullName>
        <ecNumber evidence="6">3.1.-.-</ecNumber>
    </submittedName>
</protein>
<evidence type="ECO:0000256" key="1">
    <source>
        <dbReference type="ARBA" id="ARBA00022722"/>
    </source>
</evidence>
<dbReference type="InterPro" id="IPR016071">
    <property type="entry name" value="Staphylococal_nuclease_OB-fold"/>
</dbReference>
<dbReference type="Gene3D" id="2.40.50.90">
    <property type="match status" value="1"/>
</dbReference>
<organism evidence="6">
    <name type="scientific">mine drainage metagenome</name>
    <dbReference type="NCBI Taxonomy" id="410659"/>
    <lineage>
        <taxon>unclassified sequences</taxon>
        <taxon>metagenomes</taxon>
        <taxon>ecological metagenomes</taxon>
    </lineage>
</organism>
<keyword evidence="3 6" id="KW-0378">Hydrolase</keyword>
<name>A0A1J5SWX8_9ZZZZ</name>
<dbReference type="GO" id="GO:0016787">
    <property type="term" value="F:hydrolase activity"/>
    <property type="evidence" value="ECO:0007669"/>
    <property type="project" value="UniProtKB-KW"/>
</dbReference>
<sequence length="243" mass="27241">MRALVALWCCLALGAQAETFSAKVIVVMDGDTVMVLREGGGDAAGSSPASPLRGLRDGQRIKIRLADIDAPEKDQPFGKQSRDSLLEMVGRKQVQIDSRAVDQYGRTVGFISVDGRNVNQEQVRRGMAWEYSHYHTDKTYIGLQKEAQHERRGLWSRNSPQPPWQWRKQHPSSVRPVPPARQGSIFPQATPVMLYDLECGKKRRCSQMSSCDEANFYFTRCGVKTLDGNHNGMPCESLCAENR</sequence>
<evidence type="ECO:0000313" key="6">
    <source>
        <dbReference type="EMBL" id="OIR08509.1"/>
    </source>
</evidence>
<dbReference type="Pfam" id="PF05901">
    <property type="entry name" value="Excalibur"/>
    <property type="match status" value="1"/>
</dbReference>
<dbReference type="InterPro" id="IPR008613">
    <property type="entry name" value="Excalibur_Ca-bd_domain"/>
</dbReference>
<evidence type="ECO:0000259" key="5">
    <source>
        <dbReference type="PROSITE" id="PS50830"/>
    </source>
</evidence>
<keyword evidence="2 6" id="KW-0255">Endonuclease</keyword>
<feature type="domain" description="TNase-like" evidence="5">
    <location>
        <begin position="18"/>
        <end position="157"/>
    </location>
</feature>
<evidence type="ECO:0000256" key="4">
    <source>
        <dbReference type="SAM" id="MobiDB-lite"/>
    </source>
</evidence>
<evidence type="ECO:0000256" key="3">
    <source>
        <dbReference type="ARBA" id="ARBA00022801"/>
    </source>
</evidence>
<dbReference type="GO" id="GO:0004519">
    <property type="term" value="F:endonuclease activity"/>
    <property type="evidence" value="ECO:0007669"/>
    <property type="project" value="UniProtKB-KW"/>
</dbReference>
<dbReference type="AlphaFoldDB" id="A0A1J5SWX8"/>
<reference evidence="6" key="1">
    <citation type="submission" date="2016-10" db="EMBL/GenBank/DDBJ databases">
        <title>Sequence of Gallionella enrichment culture.</title>
        <authorList>
            <person name="Poehlein A."/>
            <person name="Muehling M."/>
            <person name="Daniel R."/>
        </authorList>
    </citation>
    <scope>NUCLEOTIDE SEQUENCE</scope>
</reference>
<dbReference type="Pfam" id="PF00565">
    <property type="entry name" value="SNase"/>
    <property type="match status" value="1"/>
</dbReference>
<dbReference type="PROSITE" id="PS50830">
    <property type="entry name" value="TNASE_3"/>
    <property type="match status" value="1"/>
</dbReference>
<keyword evidence="1" id="KW-0540">Nuclease</keyword>
<dbReference type="SUPFAM" id="SSF50199">
    <property type="entry name" value="Staphylococcal nuclease"/>
    <property type="match status" value="1"/>
</dbReference>
<dbReference type="PANTHER" id="PTHR12302">
    <property type="entry name" value="EBNA2 BINDING PROTEIN P100"/>
    <property type="match status" value="1"/>
</dbReference>
<comment type="caution">
    <text evidence="6">The sequence shown here is derived from an EMBL/GenBank/DDBJ whole genome shotgun (WGS) entry which is preliminary data.</text>
</comment>
<dbReference type="EMBL" id="MLJW01000031">
    <property type="protein sequence ID" value="OIR08509.1"/>
    <property type="molecule type" value="Genomic_DNA"/>
</dbReference>
<gene>
    <name evidence="6" type="primary">yokF</name>
    <name evidence="6" type="ORF">GALL_93030</name>
</gene>
<evidence type="ECO:0000256" key="2">
    <source>
        <dbReference type="ARBA" id="ARBA00022759"/>
    </source>
</evidence>
<dbReference type="EC" id="3.1.-.-" evidence="6"/>
<dbReference type="InterPro" id="IPR035437">
    <property type="entry name" value="SNase_OB-fold_sf"/>
</dbReference>